<evidence type="ECO:0000313" key="3">
    <source>
        <dbReference type="Proteomes" id="UP001524586"/>
    </source>
</evidence>
<dbReference type="Proteomes" id="UP001524586">
    <property type="component" value="Unassembled WGS sequence"/>
</dbReference>
<feature type="compositionally biased region" description="Low complexity" evidence="1">
    <location>
        <begin position="45"/>
        <end position="78"/>
    </location>
</feature>
<evidence type="ECO:0000313" key="2">
    <source>
        <dbReference type="EMBL" id="MCQ8131049.1"/>
    </source>
</evidence>
<dbReference type="Pfam" id="PF10771">
    <property type="entry name" value="DUF2582"/>
    <property type="match status" value="1"/>
</dbReference>
<feature type="compositionally biased region" description="Polar residues" evidence="1">
    <location>
        <begin position="1"/>
        <end position="10"/>
    </location>
</feature>
<dbReference type="Gene3D" id="1.10.10.10">
    <property type="entry name" value="Winged helix-like DNA-binding domain superfamily/Winged helix DNA-binding domain"/>
    <property type="match status" value="1"/>
</dbReference>
<dbReference type="InterPro" id="IPR036388">
    <property type="entry name" value="WH-like_DNA-bd_sf"/>
</dbReference>
<feature type="compositionally biased region" description="Low complexity" evidence="1">
    <location>
        <begin position="11"/>
        <end position="33"/>
    </location>
</feature>
<comment type="caution">
    <text evidence="2">The sequence shown here is derived from an EMBL/GenBank/DDBJ whole genome shotgun (WGS) entry which is preliminary data.</text>
</comment>
<organism evidence="2 3">
    <name type="scientific">Methylomonas rivi</name>
    <dbReference type="NCBI Taxonomy" id="2952226"/>
    <lineage>
        <taxon>Bacteria</taxon>
        <taxon>Pseudomonadati</taxon>
        <taxon>Pseudomonadota</taxon>
        <taxon>Gammaproteobacteria</taxon>
        <taxon>Methylococcales</taxon>
        <taxon>Methylococcaceae</taxon>
        <taxon>Methylomonas</taxon>
    </lineage>
</organism>
<sequence>MKKTNASTETPAAKVKVEPAVAPKAAAESAPKKTGTRPAPEKKPATVAPKAKAEPAVPAVAADTAAKKPSPKAVAPAKTKAKASKPEATAPELPMHERVGLTAGSIWHYLSGNGETSVAKLIKELPEEEKIIQRGIGWLAQEDKISIAIADRIEVVALK</sequence>
<dbReference type="EMBL" id="JANIBK010000329">
    <property type="protein sequence ID" value="MCQ8131049.1"/>
    <property type="molecule type" value="Genomic_DNA"/>
</dbReference>
<gene>
    <name evidence="2" type="ORF">NP596_21520</name>
</gene>
<dbReference type="InterPro" id="IPR019707">
    <property type="entry name" value="DUF2582"/>
</dbReference>
<proteinExistence type="predicted"/>
<name>A0ABT1UB11_9GAMM</name>
<evidence type="ECO:0000256" key="1">
    <source>
        <dbReference type="SAM" id="MobiDB-lite"/>
    </source>
</evidence>
<feature type="region of interest" description="Disordered" evidence="1">
    <location>
        <begin position="1"/>
        <end position="96"/>
    </location>
</feature>
<accession>A0ABT1UB11</accession>
<reference evidence="2 3" key="1">
    <citation type="submission" date="2022-07" db="EMBL/GenBank/DDBJ databases">
        <title>Methylomonas rivi sp. nov., Methylomonas rosea sp. nov., Methylomonas aureus sp. nov. and Methylomonas subterranea sp. nov., four novel methanotrophs isolated from a freshwater creek and the deep terrestrial subsurface.</title>
        <authorList>
            <person name="Abin C."/>
            <person name="Sankaranarayanan K."/>
            <person name="Garner C."/>
            <person name="Sindelar R."/>
            <person name="Kotary K."/>
            <person name="Garner R."/>
            <person name="Barclay S."/>
            <person name="Lawson P."/>
            <person name="Krumholz L."/>
        </authorList>
    </citation>
    <scope>NUCLEOTIDE SEQUENCE [LARGE SCALE GENOMIC DNA]</scope>
    <source>
        <strain evidence="2 3">WSC-6</strain>
    </source>
</reference>
<dbReference type="RefSeq" id="WP_256617426.1">
    <property type="nucleotide sequence ID" value="NZ_JANIBK010000329.1"/>
</dbReference>
<protein>
    <submittedName>
        <fullName evidence="2">Winged helix-turn-helix domain-containing protein</fullName>
    </submittedName>
</protein>
<keyword evidence="3" id="KW-1185">Reference proteome</keyword>